<evidence type="ECO:0000313" key="1">
    <source>
        <dbReference type="EMBL" id="TVU42398.1"/>
    </source>
</evidence>
<reference evidence="1 2" key="1">
    <citation type="journal article" date="2019" name="Sci. Rep.">
        <title>A high-quality genome of Eragrostis curvula grass provides insights into Poaceae evolution and supports new strategies to enhance forage quality.</title>
        <authorList>
            <person name="Carballo J."/>
            <person name="Santos B.A.C.M."/>
            <person name="Zappacosta D."/>
            <person name="Garbus I."/>
            <person name="Selva J.P."/>
            <person name="Gallo C.A."/>
            <person name="Diaz A."/>
            <person name="Albertini E."/>
            <person name="Caccamo M."/>
            <person name="Echenique V."/>
        </authorList>
    </citation>
    <scope>NUCLEOTIDE SEQUENCE [LARGE SCALE GENOMIC DNA]</scope>
    <source>
        <strain evidence="2">cv. Victoria</strain>
        <tissue evidence="1">Leaf</tissue>
    </source>
</reference>
<dbReference type="AlphaFoldDB" id="A0A5J9W2I8"/>
<dbReference type="EMBL" id="RWGY01000005">
    <property type="protein sequence ID" value="TVU42398.1"/>
    <property type="molecule type" value="Genomic_DNA"/>
</dbReference>
<sequence>MAAHNYQARPTYPSLKSIPLCAQHARQANPPTRARVAAITPASQALPHSADTNLSFSPAQAQCLSSVSPSRSLPEPLLLPRFSRREDSLGRGLVPSSRSCSGKLITTSGTILSTIVLFGAQKVKYFQQYGFAFIKRKIRILLGLPCFPEQPPPAPKQPPCLYFSLKTKPSKYP</sequence>
<keyword evidence="2" id="KW-1185">Reference proteome</keyword>
<comment type="caution">
    <text evidence="1">The sequence shown here is derived from an EMBL/GenBank/DDBJ whole genome shotgun (WGS) entry which is preliminary data.</text>
</comment>
<feature type="non-terminal residue" evidence="1">
    <location>
        <position position="1"/>
    </location>
</feature>
<evidence type="ECO:0000313" key="2">
    <source>
        <dbReference type="Proteomes" id="UP000324897"/>
    </source>
</evidence>
<organism evidence="1 2">
    <name type="scientific">Eragrostis curvula</name>
    <name type="common">weeping love grass</name>
    <dbReference type="NCBI Taxonomy" id="38414"/>
    <lineage>
        <taxon>Eukaryota</taxon>
        <taxon>Viridiplantae</taxon>
        <taxon>Streptophyta</taxon>
        <taxon>Embryophyta</taxon>
        <taxon>Tracheophyta</taxon>
        <taxon>Spermatophyta</taxon>
        <taxon>Magnoliopsida</taxon>
        <taxon>Liliopsida</taxon>
        <taxon>Poales</taxon>
        <taxon>Poaceae</taxon>
        <taxon>PACMAD clade</taxon>
        <taxon>Chloridoideae</taxon>
        <taxon>Eragrostideae</taxon>
        <taxon>Eragrostidinae</taxon>
        <taxon>Eragrostis</taxon>
    </lineage>
</organism>
<name>A0A5J9W2I8_9POAL</name>
<gene>
    <name evidence="1" type="ORF">EJB05_08800</name>
</gene>
<protein>
    <submittedName>
        <fullName evidence="1">Uncharacterized protein</fullName>
    </submittedName>
</protein>
<accession>A0A5J9W2I8</accession>
<proteinExistence type="predicted"/>
<dbReference type="Gramene" id="TVU42398">
    <property type="protein sequence ID" value="TVU42398"/>
    <property type="gene ID" value="EJB05_08800"/>
</dbReference>
<dbReference type="Proteomes" id="UP000324897">
    <property type="component" value="Unassembled WGS sequence"/>
</dbReference>